<reference evidence="2" key="1">
    <citation type="submission" date="2022-07" db="EMBL/GenBank/DDBJ databases">
        <title>Phylogenomic reconstructions and comparative analyses of Kickxellomycotina fungi.</title>
        <authorList>
            <person name="Reynolds N.K."/>
            <person name="Stajich J.E."/>
            <person name="Barry K."/>
            <person name="Grigoriev I.V."/>
            <person name="Crous P."/>
            <person name="Smith M.E."/>
        </authorList>
    </citation>
    <scope>NUCLEOTIDE SEQUENCE</scope>
    <source>
        <strain evidence="2">NBRC 100468</strain>
    </source>
</reference>
<comment type="caution">
    <text evidence="2">The sequence shown here is derived from an EMBL/GenBank/DDBJ whole genome shotgun (WGS) entry which is preliminary data.</text>
</comment>
<evidence type="ECO:0000259" key="1">
    <source>
        <dbReference type="PROSITE" id="PS50250"/>
    </source>
</evidence>
<dbReference type="InterPro" id="IPR036388">
    <property type="entry name" value="WH-like_DNA-bd_sf"/>
</dbReference>
<gene>
    <name evidence="2" type="ORF">H4219_000634</name>
</gene>
<dbReference type="EMBL" id="JANBPU010000004">
    <property type="protein sequence ID" value="KAJ1921596.1"/>
    <property type="molecule type" value="Genomic_DNA"/>
</dbReference>
<sequence length="153" mass="17542">MLEQQQKRKLVKIDLNESKMPDELHAARINNLQALAFLYSSISLGDVARKLEVTEEEAEEYCANAIADGEVSGRIDQQSQIIIFEGVRKIKQQSNNILQKTSEEENEPDKTIHEILASKWSQRITRVCGDVEKAVDMLYERHPEYISEISHSK</sequence>
<protein>
    <recommendedName>
        <fullName evidence="1">PCI domain-containing protein</fullName>
    </recommendedName>
</protein>
<proteinExistence type="predicted"/>
<dbReference type="InterPro" id="IPR040134">
    <property type="entry name" value="PSMD12/CSN4"/>
</dbReference>
<dbReference type="Proteomes" id="UP001150538">
    <property type="component" value="Unassembled WGS sequence"/>
</dbReference>
<evidence type="ECO:0000313" key="2">
    <source>
        <dbReference type="EMBL" id="KAJ1921596.1"/>
    </source>
</evidence>
<evidence type="ECO:0000313" key="3">
    <source>
        <dbReference type="Proteomes" id="UP001150538"/>
    </source>
</evidence>
<dbReference type="SMART" id="SM00088">
    <property type="entry name" value="PINT"/>
    <property type="match status" value="1"/>
</dbReference>
<dbReference type="PROSITE" id="PS50250">
    <property type="entry name" value="PCI"/>
    <property type="match status" value="1"/>
</dbReference>
<dbReference type="InterPro" id="IPR000717">
    <property type="entry name" value="PCI_dom"/>
</dbReference>
<dbReference type="InterPro" id="IPR036390">
    <property type="entry name" value="WH_DNA-bd_sf"/>
</dbReference>
<name>A0A9W8A2M7_9FUNG</name>
<keyword evidence="3" id="KW-1185">Reference proteome</keyword>
<accession>A0A9W8A2M7</accession>
<feature type="domain" description="PCI" evidence="1">
    <location>
        <begin position="1"/>
        <end position="89"/>
    </location>
</feature>
<dbReference type="SUPFAM" id="SSF46785">
    <property type="entry name" value="Winged helix' DNA-binding domain"/>
    <property type="match status" value="1"/>
</dbReference>
<dbReference type="Gene3D" id="1.10.10.10">
    <property type="entry name" value="Winged helix-like DNA-binding domain superfamily/Winged helix DNA-binding domain"/>
    <property type="match status" value="1"/>
</dbReference>
<dbReference type="PANTHER" id="PTHR10855">
    <property type="entry name" value="26S PROTEASOME NON-ATPASE REGULATORY SUBUNIT 12/COP9 SIGNALOSOME COMPLEX SUBUNIT 4"/>
    <property type="match status" value="1"/>
</dbReference>
<dbReference type="Pfam" id="PF01399">
    <property type="entry name" value="PCI"/>
    <property type="match status" value="1"/>
</dbReference>
<organism evidence="2 3">
    <name type="scientific">Mycoemilia scoparia</name>
    <dbReference type="NCBI Taxonomy" id="417184"/>
    <lineage>
        <taxon>Eukaryota</taxon>
        <taxon>Fungi</taxon>
        <taxon>Fungi incertae sedis</taxon>
        <taxon>Zoopagomycota</taxon>
        <taxon>Kickxellomycotina</taxon>
        <taxon>Kickxellomycetes</taxon>
        <taxon>Kickxellales</taxon>
        <taxon>Kickxellaceae</taxon>
        <taxon>Mycoemilia</taxon>
    </lineage>
</organism>
<dbReference type="AlphaFoldDB" id="A0A9W8A2M7"/>